<keyword evidence="3" id="KW-1185">Reference proteome</keyword>
<evidence type="ECO:0000313" key="2">
    <source>
        <dbReference type="EMBL" id="KAK4283712.1"/>
    </source>
</evidence>
<name>A0AAE1TFT5_9FABA</name>
<proteinExistence type="predicted"/>
<feature type="compositionally biased region" description="Polar residues" evidence="1">
    <location>
        <begin position="24"/>
        <end position="37"/>
    </location>
</feature>
<feature type="compositionally biased region" description="Low complexity" evidence="1">
    <location>
        <begin position="1"/>
        <end position="17"/>
    </location>
</feature>
<feature type="region of interest" description="Disordered" evidence="1">
    <location>
        <begin position="1"/>
        <end position="37"/>
    </location>
</feature>
<protein>
    <recommendedName>
        <fullName evidence="4">Retrotransposon Copia-like N-terminal domain-containing protein</fullName>
    </recommendedName>
</protein>
<evidence type="ECO:0008006" key="4">
    <source>
        <dbReference type="Google" id="ProtNLM"/>
    </source>
</evidence>
<comment type="caution">
    <text evidence="2">The sequence shown here is derived from an EMBL/GenBank/DDBJ whole genome shotgun (WGS) entry which is preliminary data.</text>
</comment>
<reference evidence="2" key="1">
    <citation type="submission" date="2023-10" db="EMBL/GenBank/DDBJ databases">
        <title>Chromosome-level genome of the transformable northern wattle, Acacia crassicarpa.</title>
        <authorList>
            <person name="Massaro I."/>
            <person name="Sinha N.R."/>
            <person name="Poethig S."/>
            <person name="Leichty A.R."/>
        </authorList>
    </citation>
    <scope>NUCLEOTIDE SEQUENCE</scope>
    <source>
        <strain evidence="2">Acra3RX</strain>
        <tissue evidence="2">Leaf</tissue>
    </source>
</reference>
<accession>A0AAE1TFT5</accession>
<dbReference type="AlphaFoldDB" id="A0AAE1TFT5"/>
<evidence type="ECO:0000313" key="3">
    <source>
        <dbReference type="Proteomes" id="UP001293593"/>
    </source>
</evidence>
<gene>
    <name evidence="2" type="ORF">QN277_000635</name>
</gene>
<sequence>MASPYQGTQTIGSQTTGEVVSPSVPKTNSLFHSSSQTASIKLDRTNFLVWESIVHPLIEGNQLQNHISSAGSVPPMTLSALGSSLLVSNP</sequence>
<evidence type="ECO:0000256" key="1">
    <source>
        <dbReference type="SAM" id="MobiDB-lite"/>
    </source>
</evidence>
<dbReference type="EMBL" id="JAWXYG010000001">
    <property type="protein sequence ID" value="KAK4283712.1"/>
    <property type="molecule type" value="Genomic_DNA"/>
</dbReference>
<dbReference type="Proteomes" id="UP001293593">
    <property type="component" value="Unassembled WGS sequence"/>
</dbReference>
<organism evidence="2 3">
    <name type="scientific">Acacia crassicarpa</name>
    <name type="common">northern wattle</name>
    <dbReference type="NCBI Taxonomy" id="499986"/>
    <lineage>
        <taxon>Eukaryota</taxon>
        <taxon>Viridiplantae</taxon>
        <taxon>Streptophyta</taxon>
        <taxon>Embryophyta</taxon>
        <taxon>Tracheophyta</taxon>
        <taxon>Spermatophyta</taxon>
        <taxon>Magnoliopsida</taxon>
        <taxon>eudicotyledons</taxon>
        <taxon>Gunneridae</taxon>
        <taxon>Pentapetalae</taxon>
        <taxon>rosids</taxon>
        <taxon>fabids</taxon>
        <taxon>Fabales</taxon>
        <taxon>Fabaceae</taxon>
        <taxon>Caesalpinioideae</taxon>
        <taxon>mimosoid clade</taxon>
        <taxon>Acacieae</taxon>
        <taxon>Acacia</taxon>
    </lineage>
</organism>